<gene>
    <name evidence="1" type="ORF">E2I00_017828</name>
</gene>
<proteinExistence type="predicted"/>
<dbReference type="AlphaFoldDB" id="A0A6A1QBY7"/>
<comment type="caution">
    <text evidence="1">The sequence shown here is derived from an EMBL/GenBank/DDBJ whole genome shotgun (WGS) entry which is preliminary data.</text>
</comment>
<organism evidence="1 2">
    <name type="scientific">Balaenoptera physalus</name>
    <name type="common">Fin whale</name>
    <name type="synonym">Balaena physalus</name>
    <dbReference type="NCBI Taxonomy" id="9770"/>
    <lineage>
        <taxon>Eukaryota</taxon>
        <taxon>Metazoa</taxon>
        <taxon>Chordata</taxon>
        <taxon>Craniata</taxon>
        <taxon>Vertebrata</taxon>
        <taxon>Euteleostomi</taxon>
        <taxon>Mammalia</taxon>
        <taxon>Eutheria</taxon>
        <taxon>Laurasiatheria</taxon>
        <taxon>Artiodactyla</taxon>
        <taxon>Whippomorpha</taxon>
        <taxon>Cetacea</taxon>
        <taxon>Mysticeti</taxon>
        <taxon>Balaenopteridae</taxon>
        <taxon>Balaenoptera</taxon>
    </lineage>
</organism>
<feature type="non-terminal residue" evidence="1">
    <location>
        <position position="1"/>
    </location>
</feature>
<protein>
    <submittedName>
        <fullName evidence="1">Uncharacterized protein</fullName>
    </submittedName>
</protein>
<evidence type="ECO:0000313" key="2">
    <source>
        <dbReference type="Proteomes" id="UP000437017"/>
    </source>
</evidence>
<evidence type="ECO:0000313" key="1">
    <source>
        <dbReference type="EMBL" id="KAB0403661.1"/>
    </source>
</evidence>
<dbReference type="Proteomes" id="UP000437017">
    <property type="component" value="Unassembled WGS sequence"/>
</dbReference>
<sequence length="184" mass="20192">TCQGDQRLHVGRVDHLRAGCLDPGTRGRAALKKGKQCPGDVDRAGYAEQRPEYKAHVVPRTFQSCLGVAEHSVQSPLSVPELQAGTARGTGDPSLRGDVWSQLGLLLTSVFRAHWRLRSLAKSSVPFAFRTQPTWHLRHPGGAAFHPWCQQKIAHTLFICLLRPLCFVQGVWVSVLPPTSLASC</sequence>
<name>A0A6A1QBY7_BALPH</name>
<reference evidence="1 2" key="1">
    <citation type="journal article" date="2019" name="PLoS ONE">
        <title>Genomic analyses reveal an absence of contemporary introgressive admixture between fin whales and blue whales, despite known hybrids.</title>
        <authorList>
            <person name="Westbury M.V."/>
            <person name="Petersen B."/>
            <person name="Lorenzen E.D."/>
        </authorList>
    </citation>
    <scope>NUCLEOTIDE SEQUENCE [LARGE SCALE GENOMIC DNA]</scope>
    <source>
        <strain evidence="1">FinWhale-01</strain>
    </source>
</reference>
<dbReference type="EMBL" id="SGJD01000745">
    <property type="protein sequence ID" value="KAB0403661.1"/>
    <property type="molecule type" value="Genomic_DNA"/>
</dbReference>
<accession>A0A6A1QBY7</accession>
<keyword evidence="2" id="KW-1185">Reference proteome</keyword>